<accession>A0A9P7C1U5</accession>
<organism evidence="1 2">
    <name type="scientific">Rhizopus delemar</name>
    <dbReference type="NCBI Taxonomy" id="936053"/>
    <lineage>
        <taxon>Eukaryota</taxon>
        <taxon>Fungi</taxon>
        <taxon>Fungi incertae sedis</taxon>
        <taxon>Mucoromycota</taxon>
        <taxon>Mucoromycotina</taxon>
        <taxon>Mucoromycetes</taxon>
        <taxon>Mucorales</taxon>
        <taxon>Mucorineae</taxon>
        <taxon>Rhizopodaceae</taxon>
        <taxon>Rhizopus</taxon>
    </lineage>
</organism>
<reference evidence="1 2" key="1">
    <citation type="journal article" date="2020" name="Microb. Genom.">
        <title>Genetic diversity of clinical and environmental Mucorales isolates obtained from an investigation of mucormycosis cases among solid organ transplant recipients.</title>
        <authorList>
            <person name="Nguyen M.H."/>
            <person name="Kaul D."/>
            <person name="Muto C."/>
            <person name="Cheng S.J."/>
            <person name="Richter R.A."/>
            <person name="Bruno V.M."/>
            <person name="Liu G."/>
            <person name="Beyhan S."/>
            <person name="Sundermann A.J."/>
            <person name="Mounaud S."/>
            <person name="Pasculle A.W."/>
            <person name="Nierman W.C."/>
            <person name="Driscoll E."/>
            <person name="Cumbie R."/>
            <person name="Clancy C.J."/>
            <person name="Dupont C.L."/>
        </authorList>
    </citation>
    <scope>NUCLEOTIDE SEQUENCE [LARGE SCALE GENOMIC DNA]</scope>
    <source>
        <strain evidence="1 2">GL24</strain>
    </source>
</reference>
<name>A0A9P7C1U5_9FUNG</name>
<dbReference type="Proteomes" id="UP000740926">
    <property type="component" value="Unassembled WGS sequence"/>
</dbReference>
<dbReference type="EMBL" id="JAANIU010010649">
    <property type="protein sequence ID" value="KAG1531656.1"/>
    <property type="molecule type" value="Genomic_DNA"/>
</dbReference>
<evidence type="ECO:0000313" key="1">
    <source>
        <dbReference type="EMBL" id="KAG1531656.1"/>
    </source>
</evidence>
<dbReference type="AlphaFoldDB" id="A0A9P7C1U5"/>
<proteinExistence type="predicted"/>
<evidence type="ECO:0000313" key="2">
    <source>
        <dbReference type="Proteomes" id="UP000740926"/>
    </source>
</evidence>
<keyword evidence="2" id="KW-1185">Reference proteome</keyword>
<sequence>MDIRIGLSGRGDLIAQRAAAHAHQVRAGGHLRKHAEQPFDAPAGDEATLAMLIGGGRGLDGELRDVARNVGACNAVAVCIPVSDSVADHEYIVTAADQPLFDEAAQLLSHTLVTRSLGFKFARGVDQPGPGHAAGQVAQGQHSQAVRVDAGDFTAAQAG</sequence>
<protein>
    <submittedName>
        <fullName evidence="1">Uncharacterized protein</fullName>
    </submittedName>
</protein>
<comment type="caution">
    <text evidence="1">The sequence shown here is derived from an EMBL/GenBank/DDBJ whole genome shotgun (WGS) entry which is preliminary data.</text>
</comment>
<gene>
    <name evidence="1" type="ORF">G6F50_016579</name>
</gene>